<dbReference type="GO" id="GO:0016020">
    <property type="term" value="C:membrane"/>
    <property type="evidence" value="ECO:0007669"/>
    <property type="project" value="UniProtKB-SubCell"/>
</dbReference>
<dbReference type="PANTHER" id="PTHR31218">
    <property type="entry name" value="WAT1-RELATED PROTEIN"/>
    <property type="match status" value="1"/>
</dbReference>
<dbReference type="InterPro" id="IPR030184">
    <property type="entry name" value="WAT1-related"/>
</dbReference>
<evidence type="ECO:0000256" key="2">
    <source>
        <dbReference type="ARBA" id="ARBA00007635"/>
    </source>
</evidence>
<keyword evidence="4 6" id="KW-1133">Transmembrane helix</keyword>
<feature type="transmembrane region" description="Helical" evidence="6">
    <location>
        <begin position="40"/>
        <end position="63"/>
    </location>
</feature>
<dbReference type="GO" id="GO:0022857">
    <property type="term" value="F:transmembrane transporter activity"/>
    <property type="evidence" value="ECO:0007669"/>
    <property type="project" value="InterPro"/>
</dbReference>
<dbReference type="Pfam" id="PF00892">
    <property type="entry name" value="EamA"/>
    <property type="match status" value="1"/>
</dbReference>
<feature type="domain" description="EamA" evidence="7">
    <location>
        <begin position="152"/>
        <end position="288"/>
    </location>
</feature>
<keyword evidence="3 6" id="KW-0812">Transmembrane</keyword>
<comment type="caution">
    <text evidence="8">The sequence shown here is derived from an EMBL/GenBank/DDBJ whole genome shotgun (WGS) entry which is preliminary data.</text>
</comment>
<evidence type="ECO:0000256" key="6">
    <source>
        <dbReference type="RuleBase" id="RU363077"/>
    </source>
</evidence>
<organism evidence="8 9">
    <name type="scientific">Cannabis sativa</name>
    <name type="common">Hemp</name>
    <name type="synonym">Marijuana</name>
    <dbReference type="NCBI Taxonomy" id="3483"/>
    <lineage>
        <taxon>Eukaryota</taxon>
        <taxon>Viridiplantae</taxon>
        <taxon>Streptophyta</taxon>
        <taxon>Embryophyta</taxon>
        <taxon>Tracheophyta</taxon>
        <taxon>Spermatophyta</taxon>
        <taxon>Magnoliopsida</taxon>
        <taxon>eudicotyledons</taxon>
        <taxon>Gunneridae</taxon>
        <taxon>Pentapetalae</taxon>
        <taxon>rosids</taxon>
        <taxon>fabids</taxon>
        <taxon>Rosales</taxon>
        <taxon>Cannabaceae</taxon>
        <taxon>Cannabis</taxon>
    </lineage>
</organism>
<evidence type="ECO:0000259" key="7">
    <source>
        <dbReference type="Pfam" id="PF00892"/>
    </source>
</evidence>
<feature type="transmembrane region" description="Helical" evidence="6">
    <location>
        <begin position="182"/>
        <end position="203"/>
    </location>
</feature>
<keyword evidence="5 6" id="KW-0472">Membrane</keyword>
<name>A0A7J6EFZ7_CANSA</name>
<feature type="transmembrane region" description="Helical" evidence="6">
    <location>
        <begin position="264"/>
        <end position="290"/>
    </location>
</feature>
<evidence type="ECO:0000256" key="3">
    <source>
        <dbReference type="ARBA" id="ARBA00022692"/>
    </source>
</evidence>
<feature type="transmembrane region" description="Helical" evidence="6">
    <location>
        <begin position="215"/>
        <end position="240"/>
    </location>
</feature>
<evidence type="ECO:0000256" key="4">
    <source>
        <dbReference type="ARBA" id="ARBA00022989"/>
    </source>
</evidence>
<proteinExistence type="inferred from homology"/>
<dbReference type="InterPro" id="IPR037185">
    <property type="entry name" value="EmrE-like"/>
</dbReference>
<dbReference type="SUPFAM" id="SSF103481">
    <property type="entry name" value="Multidrug resistance efflux transporter EmrE"/>
    <property type="match status" value="1"/>
</dbReference>
<comment type="similarity">
    <text evidence="2 6">Belongs to the drug/metabolite transporter (DMT) superfamily. Plant drug/metabolite exporter (P-DME) (TC 2.A.7.4) family.</text>
</comment>
<gene>
    <name evidence="8" type="ORF">F8388_006343</name>
</gene>
<evidence type="ECO:0000256" key="5">
    <source>
        <dbReference type="ARBA" id="ARBA00023136"/>
    </source>
</evidence>
<reference evidence="8 9" key="1">
    <citation type="journal article" date="2020" name="bioRxiv">
        <title>Sequence and annotation of 42 cannabis genomes reveals extensive copy number variation in cannabinoid synthesis and pathogen resistance genes.</title>
        <authorList>
            <person name="Mckernan K.J."/>
            <person name="Helbert Y."/>
            <person name="Kane L.T."/>
            <person name="Ebling H."/>
            <person name="Zhang L."/>
            <person name="Liu B."/>
            <person name="Eaton Z."/>
            <person name="Mclaughlin S."/>
            <person name="Kingan S."/>
            <person name="Baybayan P."/>
            <person name="Concepcion G."/>
            <person name="Jordan M."/>
            <person name="Riva A."/>
            <person name="Barbazuk W."/>
            <person name="Harkins T."/>
        </authorList>
    </citation>
    <scope>NUCLEOTIDE SEQUENCE [LARGE SCALE GENOMIC DNA]</scope>
    <source>
        <strain evidence="9">cv. Jamaican Lion 4</strain>
        <tissue evidence="8">Leaf</tissue>
    </source>
</reference>
<dbReference type="EMBL" id="JAATIP010000251">
    <property type="protein sequence ID" value="KAF4356599.1"/>
    <property type="molecule type" value="Genomic_DNA"/>
</dbReference>
<dbReference type="AlphaFoldDB" id="A0A7J6EFZ7"/>
<sequence length="332" mass="36869">MGLGKKWFLWSQVVIGMLLVQAFATGMQILSRIILVEGTFVFALMTYRHLVAALCVAPLAFYFERVSEVNKCNKNVWFWLFCNALAGLERLNLDTKGGKVKCIGALMCVGGALTTSLYKGKAYYIISHHHHHDHTTNHSHIIPNTTHTNWPLGTLMLVGSCFCYSTWFLIQVKLKQIFPYKYWSTMLTCLIGALQSAIVGLCLDRSVASWRLGWNLQLITIIYSGSLATAATFCLLTWAISIKGATYPSMFNPLTLIFVSLSEAIILGVAITTGTLIGMVLIIFGLYSFLWGNRKETKSLVHDENSLEGEGAIKITMSASDHIPTMPTTPKQ</sequence>
<feature type="transmembrane region" description="Helical" evidence="6">
    <location>
        <begin position="150"/>
        <end position="170"/>
    </location>
</feature>
<dbReference type="InterPro" id="IPR000620">
    <property type="entry name" value="EamA_dom"/>
</dbReference>
<evidence type="ECO:0000313" key="8">
    <source>
        <dbReference type="EMBL" id="KAF4356599.1"/>
    </source>
</evidence>
<comment type="subcellular location">
    <subcellularLocation>
        <location evidence="1 6">Membrane</location>
        <topology evidence="1 6">Multi-pass membrane protein</topology>
    </subcellularLocation>
</comment>
<protein>
    <recommendedName>
        <fullName evidence="6">WAT1-related protein</fullName>
    </recommendedName>
</protein>
<dbReference type="Proteomes" id="UP000525078">
    <property type="component" value="Unassembled WGS sequence"/>
</dbReference>
<evidence type="ECO:0000313" key="9">
    <source>
        <dbReference type="Proteomes" id="UP000525078"/>
    </source>
</evidence>
<evidence type="ECO:0000256" key="1">
    <source>
        <dbReference type="ARBA" id="ARBA00004141"/>
    </source>
</evidence>
<accession>A0A7J6EFZ7</accession>